<keyword evidence="2" id="KW-1133">Transmembrane helix</keyword>
<feature type="transmembrane region" description="Helical" evidence="2">
    <location>
        <begin position="45"/>
        <end position="68"/>
    </location>
</feature>
<organism evidence="3 4">
    <name type="scientific">Flavonifractor plautii</name>
    <name type="common">Fusobacterium plautii</name>
    <dbReference type="NCBI Taxonomy" id="292800"/>
    <lineage>
        <taxon>Bacteria</taxon>
        <taxon>Bacillati</taxon>
        <taxon>Bacillota</taxon>
        <taxon>Clostridia</taxon>
        <taxon>Eubacteriales</taxon>
        <taxon>Oscillospiraceae</taxon>
        <taxon>Flavonifractor</taxon>
    </lineage>
</organism>
<dbReference type="EMBL" id="WKPR01000030">
    <property type="protein sequence ID" value="MSB21961.1"/>
    <property type="molecule type" value="Genomic_DNA"/>
</dbReference>
<evidence type="ECO:0000256" key="2">
    <source>
        <dbReference type="SAM" id="Phobius"/>
    </source>
</evidence>
<reference evidence="3 4" key="1">
    <citation type="journal article" date="2019" name="Nat. Med.">
        <title>A library of human gut bacterial isolates paired with longitudinal multiomics data enables mechanistic microbiome research.</title>
        <authorList>
            <person name="Poyet M."/>
            <person name="Groussin M."/>
            <person name="Gibbons S.M."/>
            <person name="Avila-Pacheco J."/>
            <person name="Jiang X."/>
            <person name="Kearney S.M."/>
            <person name="Perrotta A.R."/>
            <person name="Berdy B."/>
            <person name="Zhao S."/>
            <person name="Lieberman T.D."/>
            <person name="Swanson P.K."/>
            <person name="Smith M."/>
            <person name="Roesemann S."/>
            <person name="Alexander J.E."/>
            <person name="Rich S.A."/>
            <person name="Livny J."/>
            <person name="Vlamakis H."/>
            <person name="Clish C."/>
            <person name="Bullock K."/>
            <person name="Deik A."/>
            <person name="Scott J."/>
            <person name="Pierce K.A."/>
            <person name="Xavier R.J."/>
            <person name="Alm E.J."/>
        </authorList>
    </citation>
    <scope>NUCLEOTIDE SEQUENCE [LARGE SCALE GENOMIC DNA]</scope>
    <source>
        <strain evidence="3 4">BIOML-A2</strain>
    </source>
</reference>
<evidence type="ECO:0000313" key="4">
    <source>
        <dbReference type="Proteomes" id="UP000434475"/>
    </source>
</evidence>
<comment type="caution">
    <text evidence="3">The sequence shown here is derived from an EMBL/GenBank/DDBJ whole genome shotgun (WGS) entry which is preliminary data.</text>
</comment>
<protein>
    <submittedName>
        <fullName evidence="3">Uncharacterized protein</fullName>
    </submittedName>
</protein>
<evidence type="ECO:0000313" key="3">
    <source>
        <dbReference type="EMBL" id="MSB21961.1"/>
    </source>
</evidence>
<proteinExistence type="predicted"/>
<accession>A0A6I2R6Z3</accession>
<feature type="region of interest" description="Disordered" evidence="1">
    <location>
        <begin position="1"/>
        <end position="33"/>
    </location>
</feature>
<keyword evidence="2" id="KW-0472">Membrane</keyword>
<name>A0A6I2R6Z3_FLAPL</name>
<dbReference type="RefSeq" id="WP_108981888.1">
    <property type="nucleotide sequence ID" value="NZ_JAQLWY010000042.1"/>
</dbReference>
<dbReference type="Proteomes" id="UP000434475">
    <property type="component" value="Unassembled WGS sequence"/>
</dbReference>
<feature type="compositionally biased region" description="Basic and acidic residues" evidence="1">
    <location>
        <begin position="15"/>
        <end position="33"/>
    </location>
</feature>
<sequence>MAEAPSKQLQGCLEGEVHTQNDRRQEPFEDKPKASLADAKFKKQITIVVVVAVLLIIGIIVVAVTAVMRGNLSILPGSSQKEDSGFLGLKSPNSLKDIEPTTKEVLRNV</sequence>
<dbReference type="AlphaFoldDB" id="A0A6I2R6Z3"/>
<evidence type="ECO:0000256" key="1">
    <source>
        <dbReference type="SAM" id="MobiDB-lite"/>
    </source>
</evidence>
<keyword evidence="2" id="KW-0812">Transmembrane</keyword>
<gene>
    <name evidence="3" type="ORF">GKE97_21005</name>
</gene>